<dbReference type="OrthoDB" id="7533242at2759"/>
<comment type="cofactor">
    <cofactor evidence="1">
        <name>a divalent metal cation</name>
        <dbReference type="ChEBI" id="CHEBI:60240"/>
    </cofactor>
</comment>
<reference evidence="4 5" key="1">
    <citation type="submission" date="2015-12" db="EMBL/GenBank/DDBJ databases">
        <title>The genome of Folsomia candida.</title>
        <authorList>
            <person name="Faddeeva A."/>
            <person name="Derks M.F."/>
            <person name="Anvar Y."/>
            <person name="Smit S."/>
            <person name="Van Straalen N."/>
            <person name="Roelofs D."/>
        </authorList>
    </citation>
    <scope>NUCLEOTIDE SEQUENCE [LARGE SCALE GENOMIC DNA]</scope>
    <source>
        <strain evidence="4 5">VU population</strain>
        <tissue evidence="4">Whole body</tissue>
    </source>
</reference>
<evidence type="ECO:0000313" key="4">
    <source>
        <dbReference type="EMBL" id="OXA37515.1"/>
    </source>
</evidence>
<feature type="domain" description="DDE Tnp4" evidence="3">
    <location>
        <begin position="75"/>
        <end position="153"/>
    </location>
</feature>
<name>A0A226CVV2_FOLCA</name>
<evidence type="ECO:0000313" key="5">
    <source>
        <dbReference type="Proteomes" id="UP000198287"/>
    </source>
</evidence>
<gene>
    <name evidence="4" type="ORF">Fcan01_27761</name>
</gene>
<evidence type="ECO:0000256" key="2">
    <source>
        <dbReference type="ARBA" id="ARBA00022723"/>
    </source>
</evidence>
<evidence type="ECO:0000259" key="3">
    <source>
        <dbReference type="Pfam" id="PF13359"/>
    </source>
</evidence>
<dbReference type="Pfam" id="PF13359">
    <property type="entry name" value="DDE_Tnp_4"/>
    <property type="match status" value="1"/>
</dbReference>
<organism evidence="4 5">
    <name type="scientific">Folsomia candida</name>
    <name type="common">Springtail</name>
    <dbReference type="NCBI Taxonomy" id="158441"/>
    <lineage>
        <taxon>Eukaryota</taxon>
        <taxon>Metazoa</taxon>
        <taxon>Ecdysozoa</taxon>
        <taxon>Arthropoda</taxon>
        <taxon>Hexapoda</taxon>
        <taxon>Collembola</taxon>
        <taxon>Entomobryomorpha</taxon>
        <taxon>Isotomoidea</taxon>
        <taxon>Isotomidae</taxon>
        <taxon>Proisotominae</taxon>
        <taxon>Folsomia</taxon>
    </lineage>
</organism>
<keyword evidence="2" id="KW-0479">Metal-binding</keyword>
<dbReference type="GO" id="GO:0046872">
    <property type="term" value="F:metal ion binding"/>
    <property type="evidence" value="ECO:0007669"/>
    <property type="project" value="UniProtKB-KW"/>
</dbReference>
<accession>A0A226CVV2</accession>
<dbReference type="EMBL" id="LNIX01000056">
    <property type="protein sequence ID" value="OXA37515.1"/>
    <property type="molecule type" value="Genomic_DNA"/>
</dbReference>
<comment type="caution">
    <text evidence="4">The sequence shown here is derived from an EMBL/GenBank/DDBJ whole genome shotgun (WGS) entry which is preliminary data.</text>
</comment>
<keyword evidence="5" id="KW-1185">Reference proteome</keyword>
<dbReference type="OMA" id="SHAFYRV"/>
<dbReference type="InterPro" id="IPR027806">
    <property type="entry name" value="HARBI1_dom"/>
</dbReference>
<sequence>MLGTVSGTSQPSCSRIIEEVSSVLQTHARERIRFPTDLGERETVSHAFYRVAALPNVIGIVDGSHVLIKAQTDHGDSGYFRAPYLAIPFSRRAVLSIEQQLFNTALTKTRSAVERCIGLWKCRFRSMHKSGGDLCYEPGKVCKLITASIVLHNYCLDAGIPLLDADENELENIICDLVDEVD</sequence>
<dbReference type="AlphaFoldDB" id="A0A226CVV2"/>
<evidence type="ECO:0000256" key="1">
    <source>
        <dbReference type="ARBA" id="ARBA00001968"/>
    </source>
</evidence>
<protein>
    <submittedName>
        <fullName evidence="4">Putative nuclease HARBI1</fullName>
    </submittedName>
</protein>
<dbReference type="STRING" id="158441.A0A226CVV2"/>
<proteinExistence type="predicted"/>
<dbReference type="Proteomes" id="UP000198287">
    <property type="component" value="Unassembled WGS sequence"/>
</dbReference>